<dbReference type="GO" id="GO:0005524">
    <property type="term" value="F:ATP binding"/>
    <property type="evidence" value="ECO:0007669"/>
    <property type="project" value="UniProtKB-KW"/>
</dbReference>
<dbReference type="GeneID" id="101503376"/>
<dbReference type="OrthoDB" id="10072614at2759"/>
<accession>A0A1S3EIZ7</accession>
<dbReference type="GO" id="GO:0000724">
    <property type="term" value="P:double-strand break repair via homologous recombination"/>
    <property type="evidence" value="ECO:0007669"/>
    <property type="project" value="TreeGrafter"/>
</dbReference>
<dbReference type="GO" id="GO:0003697">
    <property type="term" value="F:single-stranded DNA binding"/>
    <property type="evidence" value="ECO:0007669"/>
    <property type="project" value="TreeGrafter"/>
</dbReference>
<feature type="coiled-coil region" evidence="12">
    <location>
        <begin position="729"/>
        <end position="841"/>
    </location>
</feature>
<feature type="coiled-coil region" evidence="12">
    <location>
        <begin position="894"/>
        <end position="928"/>
    </location>
</feature>
<dbReference type="Proteomes" id="UP000087171">
    <property type="component" value="Unplaced"/>
</dbReference>
<feature type="coiled-coil region" evidence="12">
    <location>
        <begin position="654"/>
        <end position="688"/>
    </location>
</feature>
<dbReference type="SUPFAM" id="SSF75553">
    <property type="entry name" value="Smc hinge domain"/>
    <property type="match status" value="1"/>
</dbReference>
<evidence type="ECO:0000256" key="7">
    <source>
        <dbReference type="ARBA" id="ARBA00022840"/>
    </source>
</evidence>
<dbReference type="GO" id="GO:0005634">
    <property type="term" value="C:nucleus"/>
    <property type="evidence" value="ECO:0007669"/>
    <property type="project" value="UniProtKB-SubCell"/>
</dbReference>
<feature type="coiled-coil region" evidence="12">
    <location>
        <begin position="343"/>
        <end position="441"/>
    </location>
</feature>
<dbReference type="AlphaFoldDB" id="A0A1S3EIZ7"/>
<keyword evidence="14" id="KW-1185">Reference proteome</keyword>
<keyword evidence="7" id="KW-0067">ATP-binding</keyword>
<dbReference type="GO" id="GO:0003684">
    <property type="term" value="F:damaged DNA binding"/>
    <property type="evidence" value="ECO:0007669"/>
    <property type="project" value="TreeGrafter"/>
</dbReference>
<name>A0A1S3EIZ7_CICAR</name>
<dbReference type="InterPro" id="IPR003395">
    <property type="entry name" value="RecF/RecN/SMC_N"/>
</dbReference>
<dbReference type="InterPro" id="IPR027417">
    <property type="entry name" value="P-loop_NTPase"/>
</dbReference>
<evidence type="ECO:0000256" key="3">
    <source>
        <dbReference type="ARBA" id="ARBA00006793"/>
    </source>
</evidence>
<dbReference type="GO" id="GO:0035861">
    <property type="term" value="C:site of double-strand break"/>
    <property type="evidence" value="ECO:0007669"/>
    <property type="project" value="TreeGrafter"/>
</dbReference>
<protein>
    <submittedName>
        <fullName evidence="15">Structural maintenance of chromosomes protein 6A-like isoform X1</fullName>
    </submittedName>
</protein>
<dbReference type="Pfam" id="PF02463">
    <property type="entry name" value="SMC_N"/>
    <property type="match status" value="1"/>
</dbReference>
<dbReference type="GO" id="GO:0051276">
    <property type="term" value="P:chromosome organization"/>
    <property type="evidence" value="ECO:0007669"/>
    <property type="project" value="InterPro"/>
</dbReference>
<evidence type="ECO:0000256" key="2">
    <source>
        <dbReference type="ARBA" id="ARBA00004286"/>
    </source>
</evidence>
<comment type="similarity">
    <text evidence="3">Belongs to the SMC family. SMC6 subfamily.</text>
</comment>
<gene>
    <name evidence="15" type="primary">LOC101503376</name>
</gene>
<evidence type="ECO:0000313" key="14">
    <source>
        <dbReference type="Proteomes" id="UP000087171"/>
    </source>
</evidence>
<reference evidence="15" key="1">
    <citation type="submission" date="2025-08" db="UniProtKB">
        <authorList>
            <consortium name="RefSeq"/>
        </authorList>
    </citation>
    <scope>IDENTIFICATION</scope>
    <source>
        <tissue evidence="15">Etiolated seedlings</tissue>
    </source>
</reference>
<feature type="domain" description="RecF/RecN/SMC N-terminal" evidence="13">
    <location>
        <begin position="21"/>
        <end position="1066"/>
    </location>
</feature>
<organism evidence="14 15">
    <name type="scientific">Cicer arietinum</name>
    <name type="common">Chickpea</name>
    <name type="synonym">Garbanzo</name>
    <dbReference type="NCBI Taxonomy" id="3827"/>
    <lineage>
        <taxon>Eukaryota</taxon>
        <taxon>Viridiplantae</taxon>
        <taxon>Streptophyta</taxon>
        <taxon>Embryophyta</taxon>
        <taxon>Tracheophyta</taxon>
        <taxon>Spermatophyta</taxon>
        <taxon>Magnoliopsida</taxon>
        <taxon>eudicotyledons</taxon>
        <taxon>Gunneridae</taxon>
        <taxon>Pentapetalae</taxon>
        <taxon>rosids</taxon>
        <taxon>fabids</taxon>
        <taxon>Fabales</taxon>
        <taxon>Fabaceae</taxon>
        <taxon>Papilionoideae</taxon>
        <taxon>50 kb inversion clade</taxon>
        <taxon>NPAAA clade</taxon>
        <taxon>Hologalegina</taxon>
        <taxon>IRL clade</taxon>
        <taxon>Cicereae</taxon>
        <taxon>Cicer</taxon>
    </lineage>
</organism>
<evidence type="ECO:0000256" key="4">
    <source>
        <dbReference type="ARBA" id="ARBA00022454"/>
    </source>
</evidence>
<evidence type="ECO:0000256" key="10">
    <source>
        <dbReference type="ARBA" id="ARBA00023204"/>
    </source>
</evidence>
<evidence type="ECO:0000259" key="13">
    <source>
        <dbReference type="Pfam" id="PF02463"/>
    </source>
</evidence>
<keyword evidence="6" id="KW-0227">DNA damage</keyword>
<dbReference type="RefSeq" id="XP_012575383.1">
    <property type="nucleotide sequence ID" value="XM_012719929.2"/>
</dbReference>
<keyword evidence="4" id="KW-0158">Chromosome</keyword>
<evidence type="ECO:0000313" key="15">
    <source>
        <dbReference type="RefSeq" id="XP_012575383.1"/>
    </source>
</evidence>
<dbReference type="PANTHER" id="PTHR19306">
    <property type="entry name" value="STRUCTURAL MAINTENANCE OF CHROMOSOMES 5,6 SMC5, SMC6"/>
    <property type="match status" value="1"/>
</dbReference>
<proteinExistence type="inferred from homology"/>
<evidence type="ECO:0000256" key="1">
    <source>
        <dbReference type="ARBA" id="ARBA00004123"/>
    </source>
</evidence>
<dbReference type="GO" id="GO:0030915">
    <property type="term" value="C:Smc5-Smc6 complex"/>
    <property type="evidence" value="ECO:0007669"/>
    <property type="project" value="TreeGrafter"/>
</dbReference>
<evidence type="ECO:0000256" key="8">
    <source>
        <dbReference type="ARBA" id="ARBA00023054"/>
    </source>
</evidence>
<evidence type="ECO:0000256" key="11">
    <source>
        <dbReference type="ARBA" id="ARBA00023242"/>
    </source>
</evidence>
<comment type="subcellular location">
    <subcellularLocation>
        <location evidence="2">Chromosome</location>
    </subcellularLocation>
    <subcellularLocation>
        <location evidence="1">Nucleus</location>
    </subcellularLocation>
</comment>
<keyword evidence="10" id="KW-0234">DNA repair</keyword>
<dbReference type="SUPFAM" id="SSF52540">
    <property type="entry name" value="P-loop containing nucleoside triphosphate hydrolases"/>
    <property type="match status" value="1"/>
</dbReference>
<keyword evidence="11" id="KW-0539">Nucleus</keyword>
<dbReference type="STRING" id="3827.A0A1S3EIZ7"/>
<sequence length="1071" mass="122719">MKRARDSSSSRVSPSLEAGIIKKLRLENFMCHSNHETEFGNHVNVITGQNGSGKSAILTALCVAFGCRAKGTQRASTLKDFIKTGSSNAVIHVEIQNEGEDAFKPEIYGDVIIVERRISESTSSITLKDHQGKKVFSRKADLQEIIEHFNIDVENPCVIMSQDKSREFLHSGNNKDKFKFFYKATLLQQVNDLLESISVEITNARRIVEELETAIRPIEKELNELQIKIKTMEHVEQISIQVQQLKKKLAWSWVYDVDKKLEEQNVRIEKLKNRVPTCQAKIDKQLHQLEKLSESCSKKKAEIASMTTSQVKQMKENLSHSMTLARKEEFELQRDCKIRTSNIQKMVQQLKRLELQRQDIHEQHVKNTQAEESDMVEKLKGLRDEVRAAESELERLREEEAILMNNINRQNDDIRRIDDKIQDHEKKYSNIMSILRGLQQQQSNKISAFGGNKVMNLLRIIERCHHKFRMPPIGPIGAHLKLLNGNKWAVAVEHAIGKLLNSFIVTDHKDFRLLKQCAKDANYGHLQIIIYDFSTPRLMIPEHMLPNTNCPSTLSILQCENHTVLNVLVDLGKVERQVLVNDYDTGKEGKVERQVLVNDYDTGKEVAFEQRIPNLKEVFTVDGCKMFSRGSVQTTLPPNRKLYGRLSSSVEDDIKKLSNDASNEQNAANDYKRNKREAEVKLEDLDRKKNSIKRFCANAGRSISSKKLALEEAKNQQAAESSSTPLSSVDEIVEEISEINKNIKEEQVLLEGLEQRRHEAVAKANDLKVKFDELCESANTELAFLQKAESELMDIEREIDSTKKAKDHYDNVMKNKVLHDIKEAEEHYLELTKRREENVEKASIICCQNELALLGGCDSKTPEEISAQLDRLNHTLRRESQRYSESIDDLRMLYAKKERKILKKQQVYKALRQKLNACQNALEFRRRKFQTNATNLKHQLSWKFNGHLKKKGISGVIKVDYEEMTLSIEVQMPQDASNRAVRDTRGLSGGERSFSTLCFALALHEMTEAPFRAMDEFDVFMDAVSRKISLDTLIEFAEAQGSQWILITPHDTGLVKAGNRVKKMQMAAPRS</sequence>
<keyword evidence="8 12" id="KW-0175">Coiled coil</keyword>
<dbReference type="InterPro" id="IPR036277">
    <property type="entry name" value="SMC_hinge_sf"/>
</dbReference>
<keyword evidence="5" id="KW-0547">Nucleotide-binding</keyword>
<evidence type="ECO:0000256" key="9">
    <source>
        <dbReference type="ARBA" id="ARBA00023172"/>
    </source>
</evidence>
<feature type="coiled-coil region" evidence="12">
    <location>
        <begin position="254"/>
        <end position="302"/>
    </location>
</feature>
<dbReference type="Gene3D" id="3.40.50.300">
    <property type="entry name" value="P-loop containing nucleotide triphosphate hydrolases"/>
    <property type="match status" value="2"/>
</dbReference>
<keyword evidence="9" id="KW-0233">DNA recombination</keyword>
<evidence type="ECO:0000256" key="6">
    <source>
        <dbReference type="ARBA" id="ARBA00022763"/>
    </source>
</evidence>
<dbReference type="PANTHER" id="PTHR19306:SF6">
    <property type="entry name" value="STRUCTURAL MAINTENANCE OF CHROMOSOMES PROTEIN 6"/>
    <property type="match status" value="1"/>
</dbReference>
<evidence type="ECO:0000256" key="12">
    <source>
        <dbReference type="SAM" id="Coils"/>
    </source>
</evidence>
<evidence type="ECO:0000256" key="5">
    <source>
        <dbReference type="ARBA" id="ARBA00022741"/>
    </source>
</evidence>
<feature type="coiled-coil region" evidence="12">
    <location>
        <begin position="194"/>
        <end position="228"/>
    </location>
</feature>